<dbReference type="PROSITE" id="PS00101">
    <property type="entry name" value="HEXAPEP_TRANSFERASES"/>
    <property type="match status" value="1"/>
</dbReference>
<dbReference type="InterPro" id="IPR050179">
    <property type="entry name" value="Trans_hexapeptide_repeat"/>
</dbReference>
<protein>
    <submittedName>
        <fullName evidence="3">Transferase hexapeptide (Six repeat-containing protein)</fullName>
    </submittedName>
</protein>
<dbReference type="InterPro" id="IPR001451">
    <property type="entry name" value="Hexapep"/>
</dbReference>
<evidence type="ECO:0000256" key="2">
    <source>
        <dbReference type="ARBA" id="ARBA00022737"/>
    </source>
</evidence>
<dbReference type="Pfam" id="PF00132">
    <property type="entry name" value="Hexapep"/>
    <property type="match status" value="2"/>
</dbReference>
<keyword evidence="4" id="KW-1185">Reference proteome</keyword>
<dbReference type="GO" id="GO:0016740">
    <property type="term" value="F:transferase activity"/>
    <property type="evidence" value="ECO:0007669"/>
    <property type="project" value="UniProtKB-KW"/>
</dbReference>
<dbReference type="EMBL" id="FPAA01000001">
    <property type="protein sequence ID" value="SFS33870.1"/>
    <property type="molecule type" value="Genomic_DNA"/>
</dbReference>
<dbReference type="PANTHER" id="PTHR43300:SF4">
    <property type="entry name" value="ACYL-[ACYL-CARRIER-PROTEIN]--UDP-N-ACETYLGLUCOSAMINE O-ACYLTRANSFERASE"/>
    <property type="match status" value="1"/>
</dbReference>
<evidence type="ECO:0000313" key="4">
    <source>
        <dbReference type="Proteomes" id="UP000198660"/>
    </source>
</evidence>
<dbReference type="RefSeq" id="WP_091832732.1">
    <property type="nucleotide sequence ID" value="NZ_FPAA01000001.1"/>
</dbReference>
<accession>A0A1I6P1A5</accession>
<evidence type="ECO:0000256" key="1">
    <source>
        <dbReference type="ARBA" id="ARBA00022679"/>
    </source>
</evidence>
<dbReference type="InterPro" id="IPR018357">
    <property type="entry name" value="Hexapep_transf_CS"/>
</dbReference>
<dbReference type="CDD" id="cd03358">
    <property type="entry name" value="LbH_WxcM_N_like"/>
    <property type="match status" value="1"/>
</dbReference>
<dbReference type="Proteomes" id="UP000198660">
    <property type="component" value="Unassembled WGS sequence"/>
</dbReference>
<organism evidence="3 4">
    <name type="scientific">Marininema halotolerans</name>
    <dbReference type="NCBI Taxonomy" id="1155944"/>
    <lineage>
        <taxon>Bacteria</taxon>
        <taxon>Bacillati</taxon>
        <taxon>Bacillota</taxon>
        <taxon>Bacilli</taxon>
        <taxon>Bacillales</taxon>
        <taxon>Thermoactinomycetaceae</taxon>
        <taxon>Marininema</taxon>
    </lineage>
</organism>
<dbReference type="SUPFAM" id="SSF51161">
    <property type="entry name" value="Trimeric LpxA-like enzymes"/>
    <property type="match status" value="1"/>
</dbReference>
<name>A0A1I6P1A5_9BACL</name>
<dbReference type="OrthoDB" id="9782926at2"/>
<dbReference type="PANTHER" id="PTHR43300">
    <property type="entry name" value="ACETYLTRANSFERASE"/>
    <property type="match status" value="1"/>
</dbReference>
<proteinExistence type="predicted"/>
<reference evidence="4" key="1">
    <citation type="submission" date="2016-10" db="EMBL/GenBank/DDBJ databases">
        <authorList>
            <person name="Varghese N."/>
            <person name="Submissions S."/>
        </authorList>
    </citation>
    <scope>NUCLEOTIDE SEQUENCE [LARGE SCALE GENOMIC DNA]</scope>
    <source>
        <strain evidence="4">DSM 45789</strain>
    </source>
</reference>
<sequence length="246" mass="26016">MNQWIHPSVKIGNGTTVGYFSVVEEDVVLGDNVTVGNHVTVHAGTHIGDGTMIADNAVIGRWPRPAKTSTVKVDADLPGLKIGGGGTIGANAVLYRGSTIGDNVLIGDQALVREKCLIGDDVVIGCQVAVENQVEIGSRTKIQTNAYITAYSRLEEEVFIAPGVTTTNDNFMGRTEKRFQLIRGPIIKQGARVGGGAILLPGVVVSTESFIAAGAVVHRDTEPATVYIGVPARSHRPVPREEIRNG</sequence>
<evidence type="ECO:0000313" key="3">
    <source>
        <dbReference type="EMBL" id="SFS33870.1"/>
    </source>
</evidence>
<dbReference type="InterPro" id="IPR011004">
    <property type="entry name" value="Trimer_LpxA-like_sf"/>
</dbReference>
<keyword evidence="1 3" id="KW-0808">Transferase</keyword>
<keyword evidence="2" id="KW-0677">Repeat</keyword>
<gene>
    <name evidence="3" type="ORF">SAMN05444972_101289</name>
</gene>
<dbReference type="Gene3D" id="2.160.10.10">
    <property type="entry name" value="Hexapeptide repeat proteins"/>
    <property type="match status" value="2"/>
</dbReference>
<dbReference type="AlphaFoldDB" id="A0A1I6P1A5"/>